<keyword evidence="2" id="KW-1185">Reference proteome</keyword>
<proteinExistence type="predicted"/>
<dbReference type="GeneID" id="30145923"/>
<dbReference type="Proteomes" id="UP000094336">
    <property type="component" value="Unassembled WGS sequence"/>
</dbReference>
<reference evidence="2" key="1">
    <citation type="submission" date="2016-05" db="EMBL/GenBank/DDBJ databases">
        <title>Comparative genomics of biotechnologically important yeasts.</title>
        <authorList>
            <consortium name="DOE Joint Genome Institute"/>
            <person name="Riley R."/>
            <person name="Haridas S."/>
            <person name="Wolfe K.H."/>
            <person name="Lopes M.R."/>
            <person name="Hittinger C.T."/>
            <person name="Goker M."/>
            <person name="Salamov A."/>
            <person name="Wisecaver J."/>
            <person name="Long T.M."/>
            <person name="Aerts A.L."/>
            <person name="Barry K."/>
            <person name="Choi C."/>
            <person name="Clum A."/>
            <person name="Coughlan A.Y."/>
            <person name="Deshpande S."/>
            <person name="Douglass A.P."/>
            <person name="Hanson S.J."/>
            <person name="Klenk H.-P."/>
            <person name="Labutti K."/>
            <person name="Lapidus A."/>
            <person name="Lindquist E."/>
            <person name="Lipzen A."/>
            <person name="Meier-Kolthoff J.P."/>
            <person name="Ohm R.A."/>
            <person name="Otillar R.P."/>
            <person name="Pangilinan J."/>
            <person name="Peng Y."/>
            <person name="Rokas A."/>
            <person name="Rosa C.A."/>
            <person name="Scheuner C."/>
            <person name="Sibirny A.A."/>
            <person name="Slot J.C."/>
            <person name="Stielow J.B."/>
            <person name="Sun H."/>
            <person name="Kurtzman C.P."/>
            <person name="Blackwell M."/>
            <person name="Grigoriev I.V."/>
            <person name="Jeffries T.W."/>
        </authorList>
    </citation>
    <scope>NUCLEOTIDE SEQUENCE [LARGE SCALE GENOMIC DNA]</scope>
    <source>
        <strain evidence="2">NRRL Y-12698</strain>
    </source>
</reference>
<dbReference type="EMBL" id="KV454427">
    <property type="protein sequence ID" value="ODQ81893.1"/>
    <property type="molecule type" value="Genomic_DNA"/>
</dbReference>
<organism evidence="1 2">
    <name type="scientific">Babjeviella inositovora NRRL Y-12698</name>
    <dbReference type="NCBI Taxonomy" id="984486"/>
    <lineage>
        <taxon>Eukaryota</taxon>
        <taxon>Fungi</taxon>
        <taxon>Dikarya</taxon>
        <taxon>Ascomycota</taxon>
        <taxon>Saccharomycotina</taxon>
        <taxon>Pichiomycetes</taxon>
        <taxon>Serinales incertae sedis</taxon>
        <taxon>Babjeviella</taxon>
    </lineage>
</organism>
<accession>A0A1E3QW49</accession>
<evidence type="ECO:0000313" key="1">
    <source>
        <dbReference type="EMBL" id="ODQ81893.1"/>
    </source>
</evidence>
<dbReference type="AlphaFoldDB" id="A0A1E3QW49"/>
<evidence type="ECO:0000313" key="2">
    <source>
        <dbReference type="Proteomes" id="UP000094336"/>
    </source>
</evidence>
<sequence>MPFSTYTPNTHPRPFKLVYSAKRGYIRFSQLHPNEEFSYLPALFSSHTAHLLLYLVSKKCQNKPRTHRILLPSAWYAEFADDPFFQLVRPDENFYRHPKATEYSQEMTKSLLKFRNLYQQKPTPLGRTSLLQYRIQSVTQRFVVFPELEISSSTFIDRRSRMEFVLLGAKRFREMVYLPMKVQALTNNPMHNTGQTSLLTSVVADTLVRYTFLLSYATPAKSVISRDMNTFKQCEERRLSGSPDFVQEMRYFNKYLIISWETDAISREIENGIIPIINKDELNYICSLDIDSADVARPSKRQILLQLKQTLRASFNRALRDKSHPFLKAAAKNLFGIGIRGNYVCLALMNCGAQEEDMHIIRVFNLEKISSDEACIGFAQNVAMFIELSRREMHSWL</sequence>
<dbReference type="RefSeq" id="XP_018987221.1">
    <property type="nucleotide sequence ID" value="XM_019128070.1"/>
</dbReference>
<name>A0A1E3QW49_9ASCO</name>
<gene>
    <name evidence="1" type="ORF">BABINDRAFT_160125</name>
</gene>
<protein>
    <submittedName>
        <fullName evidence="1">Uncharacterized protein</fullName>
    </submittedName>
</protein>